<proteinExistence type="predicted"/>
<feature type="region of interest" description="Disordered" evidence="1">
    <location>
        <begin position="147"/>
        <end position="168"/>
    </location>
</feature>
<dbReference type="AlphaFoldDB" id="A0A6I6XM62"/>
<dbReference type="EMBL" id="CP026115">
    <property type="protein sequence ID" value="QHG66787.1"/>
    <property type="molecule type" value="Genomic_DNA"/>
</dbReference>
<evidence type="ECO:0000313" key="2">
    <source>
        <dbReference type="EMBL" id="QHG66787.1"/>
    </source>
</evidence>
<gene>
    <name evidence="2" type="ORF">C2H86_21240</name>
</gene>
<evidence type="ECO:0000256" key="1">
    <source>
        <dbReference type="SAM" id="MobiDB-lite"/>
    </source>
</evidence>
<evidence type="ECO:0000313" key="3">
    <source>
        <dbReference type="Proteomes" id="UP000464480"/>
    </source>
</evidence>
<protein>
    <submittedName>
        <fullName evidence="2">DNA-packaging protein</fullName>
    </submittedName>
</protein>
<dbReference type="Proteomes" id="UP000464480">
    <property type="component" value="Chromosome"/>
</dbReference>
<accession>A0A6I6XM62</accession>
<organism evidence="2 3">
    <name type="scientific">Pseudomonas putida</name>
    <name type="common">Arthrobacter siderocapsulatus</name>
    <dbReference type="NCBI Taxonomy" id="303"/>
    <lineage>
        <taxon>Bacteria</taxon>
        <taxon>Pseudomonadati</taxon>
        <taxon>Pseudomonadota</taxon>
        <taxon>Gammaproteobacteria</taxon>
        <taxon>Pseudomonadales</taxon>
        <taxon>Pseudomonadaceae</taxon>
        <taxon>Pseudomonas</taxon>
    </lineage>
</organism>
<name>A0A6I6XM62_PSEPU</name>
<dbReference type="RefSeq" id="WP_159411923.1">
    <property type="nucleotide sequence ID" value="NZ_CP026115.2"/>
</dbReference>
<feature type="compositionally biased region" description="Low complexity" evidence="1">
    <location>
        <begin position="147"/>
        <end position="167"/>
    </location>
</feature>
<sequence length="214" mass="22515">MSSIKPVLVWLLVLAVAVGGLTLVYSNGYDQGFALAKAKSDAALSEQTTAHEEELRRLAESAAASLKKAADELIASQAYGNQLAADLVAKRDELRAVTEKLNGEIQRVTTLYRRALDAQPEALPPAVFTVGFVRVWNNALFGTATASSAAVPSTGTTTSGADATPSGPSAADDLIAGVTRADLLANQIRNGEGYAACRAQLTQLIEWNTRNGRN</sequence>
<reference evidence="2 3" key="1">
    <citation type="submission" date="2020-02" db="EMBL/GenBank/DDBJ databases">
        <title>Pseudomonas Putida W5 Complete Genome Assembly.</title>
        <authorList>
            <person name="Yuan Z.-C."/>
            <person name="Shaw G.A."/>
            <person name="Cusano A.D."/>
            <person name="Caddey B.J."/>
            <person name="Weselowski B.J."/>
        </authorList>
    </citation>
    <scope>NUCLEOTIDE SEQUENCE [LARGE SCALE GENOMIC DNA]</scope>
    <source>
        <strain evidence="2 3">W5</strain>
    </source>
</reference>